<keyword evidence="3" id="KW-1185">Reference proteome</keyword>
<dbReference type="Gene3D" id="1.10.260.40">
    <property type="entry name" value="lambda repressor-like DNA-binding domains"/>
    <property type="match status" value="1"/>
</dbReference>
<gene>
    <name evidence="2" type="ordered locus">Mnod_8419</name>
</gene>
<dbReference type="InterPro" id="IPR001387">
    <property type="entry name" value="Cro/C1-type_HTH"/>
</dbReference>
<dbReference type="SUPFAM" id="SSF47413">
    <property type="entry name" value="lambda repressor-like DNA-binding domains"/>
    <property type="match status" value="1"/>
</dbReference>
<accession>B8IVU6</accession>
<dbReference type="GO" id="GO:0003677">
    <property type="term" value="F:DNA binding"/>
    <property type="evidence" value="ECO:0007669"/>
    <property type="project" value="InterPro"/>
</dbReference>
<proteinExistence type="predicted"/>
<feature type="domain" description="HTH cro/C1-type" evidence="1">
    <location>
        <begin position="11"/>
        <end position="65"/>
    </location>
</feature>
<protein>
    <submittedName>
        <fullName evidence="2">Transcriptional regulator, XRE family</fullName>
    </submittedName>
</protein>
<dbReference type="SMART" id="SM00530">
    <property type="entry name" value="HTH_XRE"/>
    <property type="match status" value="1"/>
</dbReference>
<sequence length="490" mass="54500">MNELGLTPQDVRAARALIQWSQAELAKVADVSVSTIADFEKGLRTPIPNNLIAIRRAFESAGVQFTPAGPTIFSELSLHIMTQAGVTEMRFRYALDGAAAVQQIIATFGSAEGDGVELEPVQTASPTLKAAIDALIQQHGSAVPPLNKLKKIISSLGDNEYFLLLPEYPATTVEKLRLERYLHSLNHPEDQSADERIDDLFGLLLERYNISSPRTDQRTLIGAERDPRTCRFCGRTAAGGATFKKAAHVIPTALGNDHLKSAEECDECNGYFGCETEPSLIAMLDLQRVFLGTQGRGKNDGRPKLRFGEDILLHDGERVNIQSKSVIKDASDTFVVNLGRGAPLTPSSVYRALVKMVVSVVDEEELPHLKETIEWVRHGTHSERPLPKVASSVIPLPLNPSAQITIYTRRHSHPHLPHIVGEFRLGCYIYVFAVPFSDQDQWDLVGFFDEASFQETFKHYFQAAKWMQQDLSRQDKVVMSPRLKFVRRSS</sequence>
<organism evidence="2 3">
    <name type="scientific">Methylobacterium nodulans (strain LMG 21967 / CNCM I-2342 / ORS 2060)</name>
    <dbReference type="NCBI Taxonomy" id="460265"/>
    <lineage>
        <taxon>Bacteria</taxon>
        <taxon>Pseudomonadati</taxon>
        <taxon>Pseudomonadota</taxon>
        <taxon>Alphaproteobacteria</taxon>
        <taxon>Hyphomicrobiales</taxon>
        <taxon>Methylobacteriaceae</taxon>
        <taxon>Methylobacterium</taxon>
    </lineage>
</organism>
<dbReference type="InterPro" id="IPR029471">
    <property type="entry name" value="HNH_5"/>
</dbReference>
<reference evidence="3" key="1">
    <citation type="submission" date="2009-01" db="EMBL/GenBank/DDBJ databases">
        <title>Complete sequence of plasmid 1 of Methylobacterium nodulans ORS 2060.</title>
        <authorList>
            <consortium name="US DOE Joint Genome Institute"/>
            <person name="Lucas S."/>
            <person name="Copeland A."/>
            <person name="Lapidus A."/>
            <person name="Glavina del Rio T."/>
            <person name="Dalin E."/>
            <person name="Tice H."/>
            <person name="Bruce D."/>
            <person name="Goodwin L."/>
            <person name="Pitluck S."/>
            <person name="Sims D."/>
            <person name="Brettin T."/>
            <person name="Detter J.C."/>
            <person name="Han C."/>
            <person name="Larimer F."/>
            <person name="Land M."/>
            <person name="Hauser L."/>
            <person name="Kyrpides N."/>
            <person name="Ivanova N."/>
            <person name="Marx C.J."/>
            <person name="Richardson P."/>
        </authorList>
    </citation>
    <scope>NUCLEOTIDE SEQUENCE [LARGE SCALE GENOMIC DNA]</scope>
    <source>
        <strain evidence="3">LMG 21967 / CNCM I-2342 / ORS 2060</strain>
        <plasmid evidence="3">Plasmid pMNOD01</plasmid>
    </source>
</reference>
<evidence type="ECO:0000313" key="2">
    <source>
        <dbReference type="EMBL" id="ACL62536.1"/>
    </source>
</evidence>
<name>B8IVU6_METNO</name>
<dbReference type="PROSITE" id="PS50943">
    <property type="entry name" value="HTH_CROC1"/>
    <property type="match status" value="1"/>
</dbReference>
<dbReference type="AlphaFoldDB" id="B8IVU6"/>
<dbReference type="HOGENOM" id="CLU_043522_0_0_5"/>
<geneLocation type="plasmid" evidence="2 3">
    <name>pMNOD01</name>
</geneLocation>
<dbReference type="KEGG" id="mno:Mnod_8419"/>
<dbReference type="Pfam" id="PF01381">
    <property type="entry name" value="HTH_3"/>
    <property type="match status" value="1"/>
</dbReference>
<dbReference type="Proteomes" id="UP000008207">
    <property type="component" value="Plasmid pMNOD01"/>
</dbReference>
<evidence type="ECO:0000313" key="3">
    <source>
        <dbReference type="Proteomes" id="UP000008207"/>
    </source>
</evidence>
<dbReference type="Pfam" id="PF14279">
    <property type="entry name" value="HNH_5"/>
    <property type="match status" value="1"/>
</dbReference>
<dbReference type="EMBL" id="CP001350">
    <property type="protein sequence ID" value="ACL62536.1"/>
    <property type="molecule type" value="Genomic_DNA"/>
</dbReference>
<evidence type="ECO:0000259" key="1">
    <source>
        <dbReference type="PROSITE" id="PS50943"/>
    </source>
</evidence>
<dbReference type="OrthoDB" id="3782725at2"/>
<keyword evidence="2" id="KW-0614">Plasmid</keyword>
<dbReference type="CDD" id="cd00093">
    <property type="entry name" value="HTH_XRE"/>
    <property type="match status" value="1"/>
</dbReference>
<dbReference type="InterPro" id="IPR010982">
    <property type="entry name" value="Lambda_DNA-bd_dom_sf"/>
</dbReference>
<dbReference type="RefSeq" id="WP_015934079.1">
    <property type="nucleotide sequence ID" value="NC_011892.1"/>
</dbReference>